<dbReference type="Proteomes" id="UP000811246">
    <property type="component" value="Chromosome 8"/>
</dbReference>
<evidence type="ECO:0000256" key="1">
    <source>
        <dbReference type="ARBA" id="ARBA00004141"/>
    </source>
</evidence>
<feature type="transmembrane region" description="Helical" evidence="14">
    <location>
        <begin position="725"/>
        <end position="745"/>
    </location>
</feature>
<feature type="domain" description="Ionotropic glutamate receptor C-terminal" evidence="16">
    <location>
        <begin position="362"/>
        <end position="699"/>
    </location>
</feature>
<comment type="subcellular location">
    <subcellularLocation>
        <location evidence="1">Membrane</location>
        <topology evidence="1">Multi-pass membrane protein</topology>
    </subcellularLocation>
</comment>
<evidence type="ECO:0000256" key="3">
    <source>
        <dbReference type="ARBA" id="ARBA00022448"/>
    </source>
</evidence>
<dbReference type="PANTHER" id="PTHR18966">
    <property type="entry name" value="IONOTROPIC GLUTAMATE RECEPTOR"/>
    <property type="match status" value="1"/>
</dbReference>
<sequence>MADQKHTLSFVAFLLLMNLHGEHSMAKEVVPVGIVLDLNSAVGRVAEHCMSMALSDFYAVNDDYNTRLDLLTMDSRNDVVPPASLDLMKNEEVHAIIGPQSSAQANFVIELGQKAQVPIISFSATSPALSPAQNPFFIRTVQDDSAEAKEIKKLNETNARIFLVHMTASLSSKLFALANNAGMMREGYAWIITEGLSALFDPLSPKVKESMQGVVGLRPYIPRSKQLEDFKRRWKRNLTSSKPNVRITGLNLFGLWAYDTAWALAMAVEKASIMHFGFIKKNDSKSNVDLAALGISETGQLEPSAFEILNVIRKTERIIGYWTRQMGRSQELDDTGEVAYSISKVGLKQPIWPGDTTYQPAKLRIGVPVRKSFDDFLKLEWDPHTDKPIISGFSHDVFLAVLKALPFPLSYEFIPFMNKDRQSAGTFDELTYQIKLQKYDAVVGDTTIVANRSLYVDFTLPYSESGVSMMVLVKDEEKNSFWIFIKPLSLDLWLTTGAAFVVTGLVIWVLEHRINSEFRGERMVSNWSRFVMIIWFFVVLILTQSYTASLASMLTVQRLQPTFVDVKEIKSNGYFVGYQNNTFVKGLLIKQLNFNESKLKPYSTPEKYHEALLKGINNGGVAAIFDEIPYIKLFLSKYCSKYTMVGPTYKTDGFGFDYSCVSLGFPQGSSLVPHISRAILNVTQDTDKFGAIEQKYFSSSGRTGSCEDISASISSNSPSLGLDSFGGLFIITGVVSLFSLSVFVLKFLRTHWPTLSTTHPKSSFSSKLIELAKYFDQKEDPSSHPNIERHTSRVHAVSSPDVIEFPHNMENRSRNFDVVFPKGSSLVPHVSRAILNVTQDASKFGKIEQNYFSSSGSASTCEDSCPSISSNSHSLGLNSFGGLFIITGVVSLFSVLVYVSKFLRTNWPTVSTLKPGSSFLSKLIEMAKRFDQREDPSSHPNIHERHTSWANAVSSVEGIELPHNMENHSRNFHAAGDSDESLDSTGSASRRGDTPSLQDVPN</sequence>
<evidence type="ECO:0000259" key="16">
    <source>
        <dbReference type="SMART" id="SM00079"/>
    </source>
</evidence>
<dbReference type="EMBL" id="CM031832">
    <property type="protein sequence ID" value="KAG6698842.1"/>
    <property type="molecule type" value="Genomic_DNA"/>
</dbReference>
<evidence type="ECO:0000256" key="8">
    <source>
        <dbReference type="ARBA" id="ARBA00023136"/>
    </source>
</evidence>
<feature type="transmembrane region" description="Helical" evidence="14">
    <location>
        <begin position="530"/>
        <end position="554"/>
    </location>
</feature>
<evidence type="ECO:0000256" key="2">
    <source>
        <dbReference type="ARBA" id="ARBA00008685"/>
    </source>
</evidence>
<feature type="transmembrane region" description="Helical" evidence="14">
    <location>
        <begin position="880"/>
        <end position="899"/>
    </location>
</feature>
<dbReference type="InterPro" id="IPR001320">
    <property type="entry name" value="Iontro_rcpt_C"/>
</dbReference>
<dbReference type="CDD" id="cd13686">
    <property type="entry name" value="GluR_Plant"/>
    <property type="match status" value="1"/>
</dbReference>
<dbReference type="SMART" id="SM00079">
    <property type="entry name" value="PBPe"/>
    <property type="match status" value="1"/>
</dbReference>
<dbReference type="FunFam" id="3.40.190.10:FF:000217">
    <property type="entry name" value="Glutamate receptor"/>
    <property type="match status" value="1"/>
</dbReference>
<dbReference type="InterPro" id="IPR015683">
    <property type="entry name" value="Ionotropic_Glu_rcpt"/>
</dbReference>
<protein>
    <recommendedName>
        <fullName evidence="16">Ionotropic glutamate receptor C-terminal domain-containing protein</fullName>
    </recommendedName>
</protein>
<feature type="transmembrane region" description="Helical" evidence="14">
    <location>
        <begin position="492"/>
        <end position="510"/>
    </location>
</feature>
<comment type="similarity">
    <text evidence="2">Belongs to the glutamate-gated ion channel (TC 1.A.10.1) family.</text>
</comment>
<evidence type="ECO:0000256" key="12">
    <source>
        <dbReference type="ARBA" id="ARBA00023303"/>
    </source>
</evidence>
<comment type="caution">
    <text evidence="17">The sequence shown here is derived from an EMBL/GenBank/DDBJ whole genome shotgun (WGS) entry which is preliminary data.</text>
</comment>
<keyword evidence="9" id="KW-0675">Receptor</keyword>
<name>A0A922JAC0_CARIL</name>
<dbReference type="Pfam" id="PF01094">
    <property type="entry name" value="ANF_receptor"/>
    <property type="match status" value="1"/>
</dbReference>
<gene>
    <name evidence="17" type="ORF">I3842_08G039600</name>
</gene>
<keyword evidence="11" id="KW-1071">Ligand-gated ion channel</keyword>
<dbReference type="Pfam" id="PF00060">
    <property type="entry name" value="Lig_chan"/>
    <property type="match status" value="1"/>
</dbReference>
<keyword evidence="4 14" id="KW-0812">Transmembrane</keyword>
<feature type="region of interest" description="Disordered" evidence="13">
    <location>
        <begin position="969"/>
        <end position="1002"/>
    </location>
</feature>
<evidence type="ECO:0000256" key="6">
    <source>
        <dbReference type="ARBA" id="ARBA00022989"/>
    </source>
</evidence>
<dbReference type="FunFam" id="3.40.190.10:FF:000291">
    <property type="entry name" value="Glutamate receptor"/>
    <property type="match status" value="1"/>
</dbReference>
<evidence type="ECO:0000256" key="15">
    <source>
        <dbReference type="SAM" id="SignalP"/>
    </source>
</evidence>
<organism evidence="17 18">
    <name type="scientific">Carya illinoinensis</name>
    <name type="common">Pecan</name>
    <dbReference type="NCBI Taxonomy" id="32201"/>
    <lineage>
        <taxon>Eukaryota</taxon>
        <taxon>Viridiplantae</taxon>
        <taxon>Streptophyta</taxon>
        <taxon>Embryophyta</taxon>
        <taxon>Tracheophyta</taxon>
        <taxon>Spermatophyta</taxon>
        <taxon>Magnoliopsida</taxon>
        <taxon>eudicotyledons</taxon>
        <taxon>Gunneridae</taxon>
        <taxon>Pentapetalae</taxon>
        <taxon>rosids</taxon>
        <taxon>fabids</taxon>
        <taxon>Fagales</taxon>
        <taxon>Juglandaceae</taxon>
        <taxon>Carya</taxon>
    </lineage>
</organism>
<evidence type="ECO:0000256" key="13">
    <source>
        <dbReference type="SAM" id="MobiDB-lite"/>
    </source>
</evidence>
<dbReference type="InterPro" id="IPR017103">
    <property type="entry name" value="Iontropic_Glu_rcpt_pln"/>
</dbReference>
<keyword evidence="5 15" id="KW-0732">Signal</keyword>
<evidence type="ECO:0000256" key="14">
    <source>
        <dbReference type="SAM" id="Phobius"/>
    </source>
</evidence>
<dbReference type="GO" id="GO:0015276">
    <property type="term" value="F:ligand-gated monoatomic ion channel activity"/>
    <property type="evidence" value="ECO:0007669"/>
    <property type="project" value="InterPro"/>
</dbReference>
<evidence type="ECO:0000256" key="7">
    <source>
        <dbReference type="ARBA" id="ARBA00023065"/>
    </source>
</evidence>
<keyword evidence="3" id="KW-0813">Transport</keyword>
<evidence type="ECO:0000256" key="5">
    <source>
        <dbReference type="ARBA" id="ARBA00022729"/>
    </source>
</evidence>
<evidence type="ECO:0000256" key="11">
    <source>
        <dbReference type="ARBA" id="ARBA00023286"/>
    </source>
</evidence>
<evidence type="ECO:0000256" key="10">
    <source>
        <dbReference type="ARBA" id="ARBA00023180"/>
    </source>
</evidence>
<keyword evidence="6 14" id="KW-1133">Transmembrane helix</keyword>
<evidence type="ECO:0000313" key="18">
    <source>
        <dbReference type="Proteomes" id="UP000811246"/>
    </source>
</evidence>
<evidence type="ECO:0000313" key="17">
    <source>
        <dbReference type="EMBL" id="KAG6698842.1"/>
    </source>
</evidence>
<evidence type="ECO:0000256" key="4">
    <source>
        <dbReference type="ARBA" id="ARBA00022692"/>
    </source>
</evidence>
<keyword evidence="8 14" id="KW-0472">Membrane</keyword>
<dbReference type="GO" id="GO:0016020">
    <property type="term" value="C:membrane"/>
    <property type="evidence" value="ECO:0007669"/>
    <property type="project" value="UniProtKB-SubCell"/>
</dbReference>
<dbReference type="InterPro" id="IPR001828">
    <property type="entry name" value="ANF_lig-bd_rcpt"/>
</dbReference>
<keyword evidence="7" id="KW-0406">Ion transport</keyword>
<dbReference type="AlphaFoldDB" id="A0A922JAC0"/>
<reference evidence="17" key="1">
    <citation type="submission" date="2021-01" db="EMBL/GenBank/DDBJ databases">
        <authorList>
            <person name="Lovell J.T."/>
            <person name="Bentley N."/>
            <person name="Bhattarai G."/>
            <person name="Jenkins J.W."/>
            <person name="Sreedasyam A."/>
            <person name="Alarcon Y."/>
            <person name="Bock C."/>
            <person name="Boston L."/>
            <person name="Carlson J."/>
            <person name="Cervantes K."/>
            <person name="Clermont K."/>
            <person name="Krom N."/>
            <person name="Kubenka K."/>
            <person name="Mamidi S."/>
            <person name="Mattison C."/>
            <person name="Monteros M."/>
            <person name="Pisani C."/>
            <person name="Plott C."/>
            <person name="Rajasekar S."/>
            <person name="Rhein H.S."/>
            <person name="Rohla C."/>
            <person name="Song M."/>
            <person name="Hilaire R.S."/>
            <person name="Shu S."/>
            <person name="Wells L."/>
            <person name="Wang X."/>
            <person name="Webber J."/>
            <person name="Heerema R.J."/>
            <person name="Klein P."/>
            <person name="Conner P."/>
            <person name="Grauke L."/>
            <person name="Grimwood J."/>
            <person name="Schmutz J."/>
            <person name="Randall J.J."/>
        </authorList>
    </citation>
    <scope>NUCLEOTIDE SEQUENCE</scope>
    <source>
        <tissue evidence="17">Leaf</tissue>
    </source>
</reference>
<accession>A0A922JAC0</accession>
<feature type="chain" id="PRO_5038056042" description="Ionotropic glutamate receptor C-terminal domain-containing protein" evidence="15">
    <location>
        <begin position="27"/>
        <end position="1002"/>
    </location>
</feature>
<proteinExistence type="inferred from homology"/>
<dbReference type="PIRSF" id="PIRSF037090">
    <property type="entry name" value="Iontro_Glu-like_rcpt_pln"/>
    <property type="match status" value="1"/>
</dbReference>
<keyword evidence="10" id="KW-0325">Glycoprotein</keyword>
<evidence type="ECO:0000256" key="9">
    <source>
        <dbReference type="ARBA" id="ARBA00023170"/>
    </source>
</evidence>
<feature type="signal peptide" evidence="15">
    <location>
        <begin position="1"/>
        <end position="26"/>
    </location>
</feature>
<keyword evidence="12" id="KW-0407">Ion channel</keyword>